<comment type="caution">
    <text evidence="1">The sequence shown here is derived from an EMBL/GenBank/DDBJ whole genome shotgun (WGS) entry which is preliminary data.</text>
</comment>
<dbReference type="EMBL" id="JAIQCV010000001">
    <property type="protein sequence ID" value="KAH1130257.1"/>
    <property type="molecule type" value="Genomic_DNA"/>
</dbReference>
<accession>A0A9D3WI41</accession>
<proteinExistence type="predicted"/>
<gene>
    <name evidence="1" type="ORF">J1N35_001635</name>
</gene>
<sequence>MCGFGSNPRNFSDQSYPNPNLVPLGFGQLAHNKGSLKWNTVSNHDLNDMVVRNGPMDAQSDEEHDSLAVSKGKKRQCLLSEMVLVAGQASDEGKHILSASSAGQNSKRMEMVRLKCGFPNGIEIGAIGLKGDIKDLDNSVTWRLIGFYGNPDERLRRDSWDLLLWLGNYHSFH</sequence>
<name>A0A9D3WI41_9ROSI</name>
<reference evidence="1 2" key="1">
    <citation type="journal article" date="2021" name="Plant Biotechnol. J.">
        <title>Multi-omics assisted identification of the key and species-specific regulatory components of drought-tolerant mechanisms in Gossypium stocksii.</title>
        <authorList>
            <person name="Yu D."/>
            <person name="Ke L."/>
            <person name="Zhang D."/>
            <person name="Wu Y."/>
            <person name="Sun Y."/>
            <person name="Mei J."/>
            <person name="Sun J."/>
            <person name="Sun Y."/>
        </authorList>
    </citation>
    <scope>NUCLEOTIDE SEQUENCE [LARGE SCALE GENOMIC DNA]</scope>
    <source>
        <strain evidence="2">cv. E1</strain>
        <tissue evidence="1">Leaf</tissue>
    </source>
</reference>
<evidence type="ECO:0000313" key="2">
    <source>
        <dbReference type="Proteomes" id="UP000828251"/>
    </source>
</evidence>
<dbReference type="AlphaFoldDB" id="A0A9D3WI41"/>
<evidence type="ECO:0000313" key="1">
    <source>
        <dbReference type="EMBL" id="KAH1130257.1"/>
    </source>
</evidence>
<dbReference type="Proteomes" id="UP000828251">
    <property type="component" value="Unassembled WGS sequence"/>
</dbReference>
<organism evidence="1 2">
    <name type="scientific">Gossypium stocksii</name>
    <dbReference type="NCBI Taxonomy" id="47602"/>
    <lineage>
        <taxon>Eukaryota</taxon>
        <taxon>Viridiplantae</taxon>
        <taxon>Streptophyta</taxon>
        <taxon>Embryophyta</taxon>
        <taxon>Tracheophyta</taxon>
        <taxon>Spermatophyta</taxon>
        <taxon>Magnoliopsida</taxon>
        <taxon>eudicotyledons</taxon>
        <taxon>Gunneridae</taxon>
        <taxon>Pentapetalae</taxon>
        <taxon>rosids</taxon>
        <taxon>malvids</taxon>
        <taxon>Malvales</taxon>
        <taxon>Malvaceae</taxon>
        <taxon>Malvoideae</taxon>
        <taxon>Gossypium</taxon>
    </lineage>
</organism>
<dbReference type="OrthoDB" id="1750221at2759"/>
<protein>
    <submittedName>
        <fullName evidence="1">Uncharacterized protein</fullName>
    </submittedName>
</protein>
<keyword evidence="2" id="KW-1185">Reference proteome</keyword>